<sequence length="78" mass="8473">KSIGVPPFSPGRMNVLWIGVAVVIVDDGGDATFLIYEGIKAAEVSFMRKRDGLKSDPQRYGEMKERVVGVSEETTTGL</sequence>
<accession>A0A392N6D6</accession>
<evidence type="ECO:0000313" key="1">
    <source>
        <dbReference type="EMBL" id="MCH95143.1"/>
    </source>
</evidence>
<dbReference type="Gene3D" id="3.40.50.1480">
    <property type="entry name" value="Adenosylhomocysteinase-like"/>
    <property type="match status" value="1"/>
</dbReference>
<proteinExistence type="predicted"/>
<keyword evidence="2" id="KW-1185">Reference proteome</keyword>
<evidence type="ECO:0000313" key="2">
    <source>
        <dbReference type="Proteomes" id="UP000265520"/>
    </source>
</evidence>
<gene>
    <name evidence="1" type="ORF">A2U01_0016117</name>
</gene>
<dbReference type="SUPFAM" id="SSF52283">
    <property type="entry name" value="Formate/glycerate dehydrogenase catalytic domain-like"/>
    <property type="match status" value="1"/>
</dbReference>
<name>A0A392N6D6_9FABA</name>
<protein>
    <submittedName>
        <fullName evidence="1">Adenosylhomocysteinase-like</fullName>
    </submittedName>
</protein>
<dbReference type="Pfam" id="PF05221">
    <property type="entry name" value="AdoHcyase"/>
    <property type="match status" value="1"/>
</dbReference>
<dbReference type="AlphaFoldDB" id="A0A392N6D6"/>
<dbReference type="InterPro" id="IPR042172">
    <property type="entry name" value="Adenosylhomocyst_ase-like_sf"/>
</dbReference>
<dbReference type="Proteomes" id="UP000265520">
    <property type="component" value="Unassembled WGS sequence"/>
</dbReference>
<dbReference type="InterPro" id="IPR000043">
    <property type="entry name" value="Adenosylhomocysteinase-like"/>
</dbReference>
<reference evidence="1 2" key="1">
    <citation type="journal article" date="2018" name="Front. Plant Sci.">
        <title>Red Clover (Trifolium pratense) and Zigzag Clover (T. medium) - A Picture of Genomic Similarities and Differences.</title>
        <authorList>
            <person name="Dluhosova J."/>
            <person name="Istvanek J."/>
            <person name="Nedelnik J."/>
            <person name="Repkova J."/>
        </authorList>
    </citation>
    <scope>NUCLEOTIDE SEQUENCE [LARGE SCALE GENOMIC DNA]</scope>
    <source>
        <strain evidence="2">cv. 10/8</strain>
        <tissue evidence="1">Leaf</tissue>
    </source>
</reference>
<organism evidence="1 2">
    <name type="scientific">Trifolium medium</name>
    <dbReference type="NCBI Taxonomy" id="97028"/>
    <lineage>
        <taxon>Eukaryota</taxon>
        <taxon>Viridiplantae</taxon>
        <taxon>Streptophyta</taxon>
        <taxon>Embryophyta</taxon>
        <taxon>Tracheophyta</taxon>
        <taxon>Spermatophyta</taxon>
        <taxon>Magnoliopsida</taxon>
        <taxon>eudicotyledons</taxon>
        <taxon>Gunneridae</taxon>
        <taxon>Pentapetalae</taxon>
        <taxon>rosids</taxon>
        <taxon>fabids</taxon>
        <taxon>Fabales</taxon>
        <taxon>Fabaceae</taxon>
        <taxon>Papilionoideae</taxon>
        <taxon>50 kb inversion clade</taxon>
        <taxon>NPAAA clade</taxon>
        <taxon>Hologalegina</taxon>
        <taxon>IRL clade</taxon>
        <taxon>Trifolieae</taxon>
        <taxon>Trifolium</taxon>
    </lineage>
</organism>
<comment type="caution">
    <text evidence="1">The sequence shown here is derived from an EMBL/GenBank/DDBJ whole genome shotgun (WGS) entry which is preliminary data.</text>
</comment>
<dbReference type="EMBL" id="LXQA010029073">
    <property type="protein sequence ID" value="MCH95143.1"/>
    <property type="molecule type" value="Genomic_DNA"/>
</dbReference>
<feature type="non-terminal residue" evidence="1">
    <location>
        <position position="1"/>
    </location>
</feature>